<dbReference type="PANTHER" id="PTHR31272:SF9">
    <property type="entry name" value="BLL1027 PROTEIN"/>
    <property type="match status" value="1"/>
</dbReference>
<evidence type="ECO:0000259" key="7">
    <source>
        <dbReference type="Pfam" id="PF02683"/>
    </source>
</evidence>
<dbReference type="KEGG" id="doe:DENOEST_3299"/>
<evidence type="ECO:0000256" key="3">
    <source>
        <dbReference type="ARBA" id="ARBA00022692"/>
    </source>
</evidence>
<keyword evidence="4" id="KW-0201">Cytochrome c-type biogenesis</keyword>
<dbReference type="Proteomes" id="UP000515733">
    <property type="component" value="Chromosome"/>
</dbReference>
<accession>A0A6S6XZP4</accession>
<feature type="domain" description="Cytochrome C biogenesis protein transmembrane" evidence="7">
    <location>
        <begin position="10"/>
        <end position="194"/>
    </location>
</feature>
<dbReference type="AlphaFoldDB" id="A0A6S6XZP4"/>
<evidence type="ECO:0000256" key="1">
    <source>
        <dbReference type="ARBA" id="ARBA00004141"/>
    </source>
</evidence>
<dbReference type="GO" id="GO:0017004">
    <property type="term" value="P:cytochrome complex assembly"/>
    <property type="evidence" value="ECO:0007669"/>
    <property type="project" value="UniProtKB-KW"/>
</dbReference>
<dbReference type="RefSeq" id="WP_145771522.1">
    <property type="nucleotide sequence ID" value="NZ_LR778301.1"/>
</dbReference>
<evidence type="ECO:0000256" key="6">
    <source>
        <dbReference type="ARBA" id="ARBA00023136"/>
    </source>
</evidence>
<evidence type="ECO:0000256" key="4">
    <source>
        <dbReference type="ARBA" id="ARBA00022748"/>
    </source>
</evidence>
<dbReference type="InterPro" id="IPR003834">
    <property type="entry name" value="Cyt_c_assmbl_TM_dom"/>
</dbReference>
<evidence type="ECO:0000313" key="9">
    <source>
        <dbReference type="Proteomes" id="UP000515733"/>
    </source>
</evidence>
<dbReference type="InterPro" id="IPR051790">
    <property type="entry name" value="Cytochrome_c-biogenesis_DsbD"/>
</dbReference>
<keyword evidence="3" id="KW-0812">Transmembrane</keyword>
<comment type="similarity">
    <text evidence="2">Belongs to the DsbD family.</text>
</comment>
<name>A0A6S6XZP4_9PROT</name>
<dbReference type="EMBL" id="LR778301">
    <property type="protein sequence ID" value="CAB1370453.1"/>
    <property type="molecule type" value="Genomic_DNA"/>
</dbReference>
<evidence type="ECO:0000256" key="2">
    <source>
        <dbReference type="ARBA" id="ARBA00006143"/>
    </source>
</evidence>
<gene>
    <name evidence="8" type="ORF">DENOEST_3299</name>
</gene>
<protein>
    <submittedName>
        <fullName evidence="8">Cytochrome C biogenesis protein</fullName>
    </submittedName>
</protein>
<keyword evidence="9" id="KW-1185">Reference proteome</keyword>
<dbReference type="GO" id="GO:0016020">
    <property type="term" value="C:membrane"/>
    <property type="evidence" value="ECO:0007669"/>
    <property type="project" value="UniProtKB-SubCell"/>
</dbReference>
<dbReference type="OrthoDB" id="9811352at2"/>
<dbReference type="PANTHER" id="PTHR31272">
    <property type="entry name" value="CYTOCHROME C-TYPE BIOGENESIS PROTEIN HI_1454-RELATED"/>
    <property type="match status" value="1"/>
</dbReference>
<dbReference type="Pfam" id="PF02683">
    <property type="entry name" value="DsbD_TM"/>
    <property type="match status" value="1"/>
</dbReference>
<comment type="subcellular location">
    <subcellularLocation>
        <location evidence="1">Membrane</location>
        <topology evidence="1">Multi-pass membrane protein</topology>
    </subcellularLocation>
</comment>
<keyword evidence="6" id="KW-0472">Membrane</keyword>
<organism evidence="8 9">
    <name type="scientific">Denitratisoma oestradiolicum</name>
    <dbReference type="NCBI Taxonomy" id="311182"/>
    <lineage>
        <taxon>Bacteria</taxon>
        <taxon>Pseudomonadati</taxon>
        <taxon>Pseudomonadota</taxon>
        <taxon>Betaproteobacteria</taxon>
        <taxon>Nitrosomonadales</taxon>
        <taxon>Sterolibacteriaceae</taxon>
        <taxon>Denitratisoma</taxon>
    </lineage>
</organism>
<keyword evidence="5" id="KW-1133">Transmembrane helix</keyword>
<proteinExistence type="inferred from homology"/>
<reference evidence="8 9" key="1">
    <citation type="submission" date="2020-03" db="EMBL/GenBank/DDBJ databases">
        <authorList>
            <consortium name="Genoscope - CEA"/>
            <person name="William W."/>
        </authorList>
    </citation>
    <scope>NUCLEOTIDE SEQUENCE [LARGE SCALE GENOMIC DNA]</scope>
    <source>
        <strain evidence="9">DSM 16959</strain>
    </source>
</reference>
<sequence>MDFGLASYGLSFVAGSLSTLSPCVLPILPILLGTAVLAHRLGPYVLAGGLALSFTVVGVLIASLGSSIGLDQTMLRYGAALLLLVFGLVLVSPVLQERFAGATSGLSGTGQTLLARVTLDGLPGQFMLGLLLGIVWSPCVGPTLGAAISLASQGRSLGQVTLLMGLFGLGAGVPLVVLGLLSRQAMTRIRGQLLSAGRVGKQLLGGIMLLLGGLILSGADKAFEAWVVELAPDWLISLTTSI</sequence>
<evidence type="ECO:0000256" key="5">
    <source>
        <dbReference type="ARBA" id="ARBA00022989"/>
    </source>
</evidence>
<evidence type="ECO:0000313" key="8">
    <source>
        <dbReference type="EMBL" id="CAB1370453.1"/>
    </source>
</evidence>